<dbReference type="Gene3D" id="3.20.110.10">
    <property type="entry name" value="Glycoside hydrolase 38, N terminal domain"/>
    <property type="match status" value="1"/>
</dbReference>
<keyword evidence="4" id="KW-0328">Glycosyltransferase</keyword>
<evidence type="ECO:0000256" key="3">
    <source>
        <dbReference type="ARBA" id="ARBA00012541"/>
    </source>
</evidence>
<feature type="region of interest" description="Disordered" evidence="13">
    <location>
        <begin position="538"/>
        <end position="566"/>
    </location>
</feature>
<sequence>MRGYFTFVLHTHLPYVRKHGKWPFGEEWIYEAMSETYLPLLMEFERLSSSGVRFNIVVNITPVLAEQLADEYIKWEFERYLERKIEKTEEDLRSGKYDEKAVMASLDHFRKVYDYWRAINGDIIGKFREFQERGYVEIITSAATHGYLPLLGRDEAIRAQIANGVATYEKHFGRRPRGIWLPECAYRPAGEWELPGGRKVKRKGIEKFLEEFGIEYFFVESKLIDEGPVTRGYHEIEVYKGGKSTLRPYWIKGSKVAVFARNRETGHQVWSAHYGYPGDFYYREFHRKAPESGGQYWRITGKDVELADKEFYDPDKAMERVEEHARHFVSLVERLLREFEEKTGEKGIIVSPYDTELFGHWWFEGVKWLGRVLELMAGRGIETVSLSRFLENYSGERHEIELPEGSWGANSDHSTWWNEETEWTWEHVYRAEDRMVAIASRFYGRDALTDRAIEQLARELLILEASDWQFLITTGQAKEYGKRRILTHSRDFHRLANEVVRYVKTGEFDVKVLGELEERDNAFRPVVVAHYISENPPELEEYVEPPEVPPEKASEENEGEAREKAERAYATEVVKEVAVKGKTKQTKPLGRARKSERKPKQESSARKGGRKMGGRMKTGSDLLLIKGIGPKTLVRLRKAGVHTVDDLRTADLDELARKTGISIKRLRKFVEQVS</sequence>
<feature type="domain" description="1,4-alpha-glucan branching enzyme C-terminal" evidence="15">
    <location>
        <begin position="427"/>
        <end position="526"/>
    </location>
</feature>
<dbReference type="RefSeq" id="WP_088855904.1">
    <property type="nucleotide sequence ID" value="NZ_CP015103.1"/>
</dbReference>
<feature type="binding site" evidence="11">
    <location>
        <position position="407"/>
    </location>
    <ligand>
        <name>substrate</name>
    </ligand>
</feature>
<dbReference type="Pfam" id="PF14520">
    <property type="entry name" value="HHH_5"/>
    <property type="match status" value="1"/>
</dbReference>
<dbReference type="GO" id="GO:0030979">
    <property type="term" value="P:alpha-glucan biosynthetic process"/>
    <property type="evidence" value="ECO:0007669"/>
    <property type="project" value="InterPro"/>
</dbReference>
<feature type="binding site" evidence="11">
    <location>
        <position position="261"/>
    </location>
    <ligand>
        <name>substrate</name>
    </ligand>
</feature>
<evidence type="ECO:0000313" key="16">
    <source>
        <dbReference type="EMBL" id="ASJ08666.1"/>
    </source>
</evidence>
<dbReference type="EMBL" id="CP015103">
    <property type="protein sequence ID" value="ASJ08666.1"/>
    <property type="molecule type" value="Genomic_DNA"/>
</dbReference>
<name>A0A2Z2MSB2_9EURY</name>
<dbReference type="SUPFAM" id="SSF88713">
    <property type="entry name" value="Glycoside hydrolase/deacetylase"/>
    <property type="match status" value="1"/>
</dbReference>
<dbReference type="Gene3D" id="1.20.1430.10">
    <property type="entry name" value="Families 57/38 glycoside transferase, middle domain"/>
    <property type="match status" value="1"/>
</dbReference>
<evidence type="ECO:0000256" key="12">
    <source>
        <dbReference type="RuleBase" id="RU361196"/>
    </source>
</evidence>
<dbReference type="InterPro" id="IPR010995">
    <property type="entry name" value="DNA_repair_Rad51/TF_NusA_a-hlx"/>
</dbReference>
<feature type="binding site" evidence="11">
    <location>
        <position position="278"/>
    </location>
    <ligand>
        <name>substrate</name>
    </ligand>
</feature>
<dbReference type="InterPro" id="IPR015293">
    <property type="entry name" value="BE_C"/>
</dbReference>
<dbReference type="EC" id="2.4.1.18" evidence="3"/>
<dbReference type="NCBIfam" id="NF041133">
    <property type="entry name" value="branch_enz_Thcocales"/>
    <property type="match status" value="1"/>
</dbReference>
<dbReference type="KEGG" id="tsl:A3L11_05265"/>
<accession>A0A2Z2MSB2</accession>
<dbReference type="InterPro" id="IPR027291">
    <property type="entry name" value="Glyco_hydro_38_N_sf"/>
</dbReference>
<reference evidence="16 17" key="1">
    <citation type="submission" date="2016-04" db="EMBL/GenBank/DDBJ databases">
        <title>Complete genome sequence of Thermococcus siculi type strain RG-20.</title>
        <authorList>
            <person name="Oger P.M."/>
        </authorList>
    </citation>
    <scope>NUCLEOTIDE SEQUENCE [LARGE SCALE GENOMIC DNA]</scope>
    <source>
        <strain evidence="16 17">RG-20</strain>
    </source>
</reference>
<comment type="similarity">
    <text evidence="2 12">Belongs to the glycosyl hydrolase 57 family.</text>
</comment>
<dbReference type="SUPFAM" id="SSF88688">
    <property type="entry name" value="Families 57/38 glycoside transferase middle domain"/>
    <property type="match status" value="1"/>
</dbReference>
<evidence type="ECO:0000256" key="1">
    <source>
        <dbReference type="ARBA" id="ARBA00000826"/>
    </source>
</evidence>
<dbReference type="SUPFAM" id="SSF47794">
    <property type="entry name" value="Rad51 N-terminal domain-like"/>
    <property type="match status" value="1"/>
</dbReference>
<feature type="active site" description="Nucleophile" evidence="10">
    <location>
        <position position="183"/>
    </location>
</feature>
<dbReference type="GeneID" id="33317625"/>
<dbReference type="Pfam" id="PF09210">
    <property type="entry name" value="BE_C"/>
    <property type="match status" value="1"/>
</dbReference>
<evidence type="ECO:0000256" key="4">
    <source>
        <dbReference type="ARBA" id="ARBA00022676"/>
    </source>
</evidence>
<dbReference type="AlphaFoldDB" id="A0A2Z2MSB2"/>
<dbReference type="InterPro" id="IPR028995">
    <property type="entry name" value="Glyco_hydro_57/38_cen_sf"/>
</dbReference>
<evidence type="ECO:0000256" key="9">
    <source>
        <dbReference type="ARBA" id="ARBA00080565"/>
    </source>
</evidence>
<keyword evidence="5" id="KW-0808">Transferase</keyword>
<feature type="compositionally biased region" description="Basic and acidic residues" evidence="13">
    <location>
        <begin position="549"/>
        <end position="566"/>
    </location>
</feature>
<evidence type="ECO:0000259" key="15">
    <source>
        <dbReference type="Pfam" id="PF09210"/>
    </source>
</evidence>
<evidence type="ECO:0000313" key="17">
    <source>
        <dbReference type="Proteomes" id="UP000250125"/>
    </source>
</evidence>
<dbReference type="InterPro" id="IPR011330">
    <property type="entry name" value="Glyco_hydro/deAcase_b/a-brl"/>
</dbReference>
<dbReference type="Proteomes" id="UP000250125">
    <property type="component" value="Chromosome"/>
</dbReference>
<feature type="domain" description="Glycoside hydrolase family 57 N-terminal" evidence="14">
    <location>
        <begin position="6"/>
        <end position="396"/>
    </location>
</feature>
<feature type="region of interest" description="Disordered" evidence="13">
    <location>
        <begin position="578"/>
        <end position="617"/>
    </location>
</feature>
<dbReference type="InterPro" id="IPR004300">
    <property type="entry name" value="Glyco_hydro_57_N"/>
</dbReference>
<dbReference type="FunFam" id="3.20.110.10:FF:000009">
    <property type="entry name" value="1,4-alpha-glucan branching enzyme TK1436"/>
    <property type="match status" value="1"/>
</dbReference>
<dbReference type="OrthoDB" id="18576at2157"/>
<feature type="binding site" evidence="11">
    <location>
        <position position="467"/>
    </location>
    <ligand>
        <name>substrate</name>
    </ligand>
</feature>
<evidence type="ECO:0000256" key="11">
    <source>
        <dbReference type="PIRSR" id="PIRSR640042-2"/>
    </source>
</evidence>
<keyword evidence="17" id="KW-1185">Reference proteome</keyword>
<dbReference type="FunFam" id="1.20.1430.10:FF:000001">
    <property type="entry name" value="1,4-alpha-glucan branching enzyme TK1436"/>
    <property type="match status" value="1"/>
</dbReference>
<evidence type="ECO:0000256" key="2">
    <source>
        <dbReference type="ARBA" id="ARBA00006821"/>
    </source>
</evidence>
<dbReference type="InterPro" id="IPR053621">
    <property type="entry name" value="Alpha-glucan_branching_enzyme"/>
</dbReference>
<proteinExistence type="inferred from homology"/>
<dbReference type="GO" id="GO:0005576">
    <property type="term" value="C:extracellular region"/>
    <property type="evidence" value="ECO:0007669"/>
    <property type="project" value="TreeGrafter"/>
</dbReference>
<dbReference type="GO" id="GO:0003844">
    <property type="term" value="F:1,4-alpha-glucan branching enzyme activity"/>
    <property type="evidence" value="ECO:0007669"/>
    <property type="project" value="UniProtKB-EC"/>
</dbReference>
<dbReference type="GO" id="GO:0000166">
    <property type="term" value="F:nucleotide binding"/>
    <property type="evidence" value="ECO:0007669"/>
    <property type="project" value="InterPro"/>
</dbReference>
<evidence type="ECO:0000256" key="8">
    <source>
        <dbReference type="ARBA" id="ARBA00077755"/>
    </source>
</evidence>
<dbReference type="PANTHER" id="PTHR41695">
    <property type="entry name" value="1,4-ALPHA-GLUCAN BRANCHING ENZYME RV3031-RELATED"/>
    <property type="match status" value="1"/>
</dbReference>
<dbReference type="InterPro" id="IPR037090">
    <property type="entry name" value="57_glycoside_trans_central"/>
</dbReference>
<evidence type="ECO:0000256" key="13">
    <source>
        <dbReference type="SAM" id="MobiDB-lite"/>
    </source>
</evidence>
<comment type="catalytic activity">
    <reaction evidence="1">
        <text>Transfers a segment of a (1-&gt;4)-alpha-D-glucan chain to a primary hydroxy group in a similar glucan chain.</text>
        <dbReference type="EC" id="2.4.1.18"/>
    </reaction>
</comment>
<dbReference type="Gene3D" id="1.10.150.20">
    <property type="entry name" value="5' to 3' exonuclease, C-terminal subdomain"/>
    <property type="match status" value="1"/>
</dbReference>
<feature type="active site" description="Proton donor" evidence="10">
    <location>
        <position position="354"/>
    </location>
</feature>
<dbReference type="Pfam" id="PF03065">
    <property type="entry name" value="Glyco_hydro_57"/>
    <property type="match status" value="1"/>
</dbReference>
<organism evidence="16 17">
    <name type="scientific">Thermococcus siculi</name>
    <dbReference type="NCBI Taxonomy" id="72803"/>
    <lineage>
        <taxon>Archaea</taxon>
        <taxon>Methanobacteriati</taxon>
        <taxon>Methanobacteriota</taxon>
        <taxon>Thermococci</taxon>
        <taxon>Thermococcales</taxon>
        <taxon>Thermococcaceae</taxon>
        <taxon>Thermococcus</taxon>
    </lineage>
</organism>
<evidence type="ECO:0000256" key="7">
    <source>
        <dbReference type="ARBA" id="ARBA00075429"/>
    </source>
</evidence>
<protein>
    <recommendedName>
        <fullName evidence="3">1,4-alpha-glucan branching enzyme</fullName>
        <ecNumber evidence="3">2.4.1.18</ecNumber>
    </recommendedName>
    <alternativeName>
        <fullName evidence="8">1,4-alpha-D-glucan:1,4-alpha-D-glucan 6-glucosyl-transferase</fullName>
    </alternativeName>
    <alternativeName>
        <fullName evidence="7">Alpha-(1-&gt;4)-glucan branching enzyme</fullName>
    </alternativeName>
    <alternativeName>
        <fullName evidence="9">Branching enzyme</fullName>
    </alternativeName>
</protein>
<dbReference type="InterPro" id="IPR040042">
    <property type="entry name" value="Branching_enz_MT3115-like"/>
</dbReference>
<evidence type="ECO:0000256" key="5">
    <source>
        <dbReference type="ARBA" id="ARBA00022679"/>
    </source>
</evidence>
<gene>
    <name evidence="16" type="ORF">A3L11_05265</name>
</gene>
<evidence type="ECO:0000256" key="10">
    <source>
        <dbReference type="PIRSR" id="PIRSR640042-1"/>
    </source>
</evidence>
<feature type="compositionally biased region" description="Basic residues" evidence="13">
    <location>
        <begin position="581"/>
        <end position="597"/>
    </location>
</feature>
<dbReference type="PANTHER" id="PTHR41695:SF1">
    <property type="entry name" value="1,4-ALPHA-GLUCAN BRANCHING ENZYME TK1436"/>
    <property type="match status" value="1"/>
</dbReference>
<evidence type="ECO:0000256" key="6">
    <source>
        <dbReference type="ARBA" id="ARBA00023277"/>
    </source>
</evidence>
<evidence type="ECO:0000259" key="14">
    <source>
        <dbReference type="Pfam" id="PF03065"/>
    </source>
</evidence>
<keyword evidence="6 12" id="KW-0119">Carbohydrate metabolism</keyword>